<dbReference type="EMBL" id="CM001218">
    <property type="protein sequence ID" value="KEH39043.1"/>
    <property type="molecule type" value="Genomic_DNA"/>
</dbReference>
<gene>
    <name evidence="2" type="ordered locus">MTR_2g089865</name>
</gene>
<dbReference type="EnsemblPlants" id="KEH39043">
    <property type="protein sequence ID" value="KEH39043"/>
    <property type="gene ID" value="MTR_2g089865"/>
</dbReference>
<proteinExistence type="predicted"/>
<reference evidence="2 4" key="1">
    <citation type="journal article" date="2011" name="Nature">
        <title>The Medicago genome provides insight into the evolution of rhizobial symbioses.</title>
        <authorList>
            <person name="Young N.D."/>
            <person name="Debelle F."/>
            <person name="Oldroyd G.E."/>
            <person name="Geurts R."/>
            <person name="Cannon S.B."/>
            <person name="Udvardi M.K."/>
            <person name="Benedito V.A."/>
            <person name="Mayer K.F."/>
            <person name="Gouzy J."/>
            <person name="Schoof H."/>
            <person name="Van de Peer Y."/>
            <person name="Proost S."/>
            <person name="Cook D.R."/>
            <person name="Meyers B.C."/>
            <person name="Spannagl M."/>
            <person name="Cheung F."/>
            <person name="De Mita S."/>
            <person name="Krishnakumar V."/>
            <person name="Gundlach H."/>
            <person name="Zhou S."/>
            <person name="Mudge J."/>
            <person name="Bharti A.K."/>
            <person name="Murray J.D."/>
            <person name="Naoumkina M.A."/>
            <person name="Rosen B."/>
            <person name="Silverstein K.A."/>
            <person name="Tang H."/>
            <person name="Rombauts S."/>
            <person name="Zhao P.X."/>
            <person name="Zhou P."/>
            <person name="Barbe V."/>
            <person name="Bardou P."/>
            <person name="Bechner M."/>
            <person name="Bellec A."/>
            <person name="Berger A."/>
            <person name="Berges H."/>
            <person name="Bidwell S."/>
            <person name="Bisseling T."/>
            <person name="Choisne N."/>
            <person name="Couloux A."/>
            <person name="Denny R."/>
            <person name="Deshpande S."/>
            <person name="Dai X."/>
            <person name="Doyle J.J."/>
            <person name="Dudez A.M."/>
            <person name="Farmer A.D."/>
            <person name="Fouteau S."/>
            <person name="Franken C."/>
            <person name="Gibelin C."/>
            <person name="Gish J."/>
            <person name="Goldstein S."/>
            <person name="Gonzalez A.J."/>
            <person name="Green P.J."/>
            <person name="Hallab A."/>
            <person name="Hartog M."/>
            <person name="Hua A."/>
            <person name="Humphray S.J."/>
            <person name="Jeong D.H."/>
            <person name="Jing Y."/>
            <person name="Jocker A."/>
            <person name="Kenton S.M."/>
            <person name="Kim D.J."/>
            <person name="Klee K."/>
            <person name="Lai H."/>
            <person name="Lang C."/>
            <person name="Lin S."/>
            <person name="Macmil S.L."/>
            <person name="Magdelenat G."/>
            <person name="Matthews L."/>
            <person name="McCorrison J."/>
            <person name="Monaghan E.L."/>
            <person name="Mun J.H."/>
            <person name="Najar F.Z."/>
            <person name="Nicholson C."/>
            <person name="Noirot C."/>
            <person name="O'Bleness M."/>
            <person name="Paule C.R."/>
            <person name="Poulain J."/>
            <person name="Prion F."/>
            <person name="Qin B."/>
            <person name="Qu C."/>
            <person name="Retzel E.F."/>
            <person name="Riddle C."/>
            <person name="Sallet E."/>
            <person name="Samain S."/>
            <person name="Samson N."/>
            <person name="Sanders I."/>
            <person name="Saurat O."/>
            <person name="Scarpelli C."/>
            <person name="Schiex T."/>
            <person name="Segurens B."/>
            <person name="Severin A.J."/>
            <person name="Sherrier D.J."/>
            <person name="Shi R."/>
            <person name="Sims S."/>
            <person name="Singer S.R."/>
            <person name="Sinharoy S."/>
            <person name="Sterck L."/>
            <person name="Viollet A."/>
            <person name="Wang B.B."/>
            <person name="Wang K."/>
            <person name="Wang M."/>
            <person name="Wang X."/>
            <person name="Warfsmann J."/>
            <person name="Weissenbach J."/>
            <person name="White D.D."/>
            <person name="White J.D."/>
            <person name="Wiley G.B."/>
            <person name="Wincker P."/>
            <person name="Xing Y."/>
            <person name="Yang L."/>
            <person name="Yao Z."/>
            <person name="Ying F."/>
            <person name="Zhai J."/>
            <person name="Zhou L."/>
            <person name="Zuber A."/>
            <person name="Denarie J."/>
            <person name="Dixon R.A."/>
            <person name="May G.D."/>
            <person name="Schwartz D.C."/>
            <person name="Rogers J."/>
            <person name="Quetier F."/>
            <person name="Town C.D."/>
            <person name="Roe B.A."/>
        </authorList>
    </citation>
    <scope>NUCLEOTIDE SEQUENCE [LARGE SCALE GENOMIC DNA]</scope>
    <source>
        <strain evidence="2">A17</strain>
        <strain evidence="3 4">cv. Jemalong A17</strain>
    </source>
</reference>
<sequence>MNRATATSKAWMVAASVGVVEALKDQAGICRWNYALRQAQQHLKNRVRSISQAKNFSSSSFLANKLKDEKKAKQAEESLRTVMVGVCVDWRVTRKKCFIINMYSKCDLVAKRRLSEKLVFLRNYLGVDLEVEDVNLVGRKFTWFHPNGLFMSRVDRALLENWKFKKVVERAWGNHNGSGWMRFVLKSKLKGLKGDIKEWNKAEYWNMEMRLVSLREDIEELDAKSEMGILTMQEVGDRMLKFAELWRLWKSKEAMLLQRSKSKWLKEGDANSKYFHKCIKSRAPRNGIKTLNVGNKWVYEVGD</sequence>
<accession>A0A072VC70</accession>
<dbReference type="Pfam" id="PF12609">
    <property type="entry name" value="DUF3774"/>
    <property type="match status" value="1"/>
</dbReference>
<organism evidence="2 4">
    <name type="scientific">Medicago truncatula</name>
    <name type="common">Barrel medic</name>
    <name type="synonym">Medicago tribuloides</name>
    <dbReference type="NCBI Taxonomy" id="3880"/>
    <lineage>
        <taxon>Eukaryota</taxon>
        <taxon>Viridiplantae</taxon>
        <taxon>Streptophyta</taxon>
        <taxon>Embryophyta</taxon>
        <taxon>Tracheophyta</taxon>
        <taxon>Spermatophyta</taxon>
        <taxon>Magnoliopsida</taxon>
        <taxon>eudicotyledons</taxon>
        <taxon>Gunneridae</taxon>
        <taxon>Pentapetalae</taxon>
        <taxon>rosids</taxon>
        <taxon>fabids</taxon>
        <taxon>Fabales</taxon>
        <taxon>Fabaceae</taxon>
        <taxon>Papilionoideae</taxon>
        <taxon>50 kb inversion clade</taxon>
        <taxon>NPAAA clade</taxon>
        <taxon>Hologalegina</taxon>
        <taxon>IRL clade</taxon>
        <taxon>Trifolieae</taxon>
        <taxon>Medicago</taxon>
    </lineage>
</organism>
<reference evidence="3" key="3">
    <citation type="submission" date="2015-04" db="UniProtKB">
        <authorList>
            <consortium name="EnsemblPlants"/>
        </authorList>
    </citation>
    <scope>IDENTIFICATION</scope>
    <source>
        <strain evidence="3">cv. Jemalong A17</strain>
    </source>
</reference>
<feature type="signal peptide" evidence="1">
    <location>
        <begin position="1"/>
        <end position="22"/>
    </location>
</feature>
<evidence type="ECO:0000313" key="2">
    <source>
        <dbReference type="EMBL" id="KEH39043.1"/>
    </source>
</evidence>
<keyword evidence="1" id="KW-0732">Signal</keyword>
<name>A0A072VC70_MEDTR</name>
<dbReference type="Proteomes" id="UP000002051">
    <property type="component" value="Chromosome 2"/>
</dbReference>
<feature type="chain" id="PRO_5014500600" evidence="1">
    <location>
        <begin position="23"/>
        <end position="303"/>
    </location>
</feature>
<dbReference type="AlphaFoldDB" id="A0A072VC70"/>
<protein>
    <submittedName>
        <fullName evidence="2">Wound-responsive family protein</fullName>
    </submittedName>
</protein>
<reference evidence="2 4" key="2">
    <citation type="journal article" date="2014" name="BMC Genomics">
        <title>An improved genome release (version Mt4.0) for the model legume Medicago truncatula.</title>
        <authorList>
            <person name="Tang H."/>
            <person name="Krishnakumar V."/>
            <person name="Bidwell S."/>
            <person name="Rosen B."/>
            <person name="Chan A."/>
            <person name="Zhou S."/>
            <person name="Gentzbittel L."/>
            <person name="Childs K.L."/>
            <person name="Yandell M."/>
            <person name="Gundlach H."/>
            <person name="Mayer K.F."/>
            <person name="Schwartz D.C."/>
            <person name="Town C.D."/>
        </authorList>
    </citation>
    <scope>GENOME REANNOTATION</scope>
    <source>
        <strain evidence="2">A17</strain>
        <strain evidence="3 4">cv. Jemalong A17</strain>
    </source>
</reference>
<dbReference type="STRING" id="3880.A0A072VC70"/>
<evidence type="ECO:0000256" key="1">
    <source>
        <dbReference type="SAM" id="SignalP"/>
    </source>
</evidence>
<keyword evidence="4" id="KW-1185">Reference proteome</keyword>
<dbReference type="PANTHER" id="PTHR33090">
    <property type="entry name" value="DUF3774 DOMAIN PROTEIN-RELATED"/>
    <property type="match status" value="1"/>
</dbReference>
<dbReference type="HOGENOM" id="CLU_919407_0_0_1"/>
<dbReference type="InterPro" id="IPR022251">
    <property type="entry name" value="DUF3774_wound-induced"/>
</dbReference>
<evidence type="ECO:0000313" key="3">
    <source>
        <dbReference type="EnsemblPlants" id="KEH39043"/>
    </source>
</evidence>
<evidence type="ECO:0000313" key="4">
    <source>
        <dbReference type="Proteomes" id="UP000002051"/>
    </source>
</evidence>